<dbReference type="GO" id="GO:1990281">
    <property type="term" value="C:efflux pump complex"/>
    <property type="evidence" value="ECO:0007669"/>
    <property type="project" value="TreeGrafter"/>
</dbReference>
<feature type="domain" description="Multidrug resistance protein MdtA-like barrel-sandwich hybrid" evidence="5">
    <location>
        <begin position="102"/>
        <end position="229"/>
    </location>
</feature>
<evidence type="ECO:0000259" key="6">
    <source>
        <dbReference type="Pfam" id="PF25954"/>
    </source>
</evidence>
<dbReference type="GO" id="GO:0015562">
    <property type="term" value="F:efflux transmembrane transporter activity"/>
    <property type="evidence" value="ECO:0007669"/>
    <property type="project" value="TreeGrafter"/>
</dbReference>
<reference evidence="8 9" key="1">
    <citation type="submission" date="2020-08" db="EMBL/GenBank/DDBJ databases">
        <title>Genomic Encyclopedia of Type Strains, Phase IV (KMG-IV): sequencing the most valuable type-strain genomes for metagenomic binning, comparative biology and taxonomic classification.</title>
        <authorList>
            <person name="Goeker M."/>
        </authorList>
    </citation>
    <scope>NUCLEOTIDE SEQUENCE [LARGE SCALE GENOMIC DNA]</scope>
    <source>
        <strain evidence="8 9">DSM 7465</strain>
    </source>
</reference>
<dbReference type="AlphaFoldDB" id="A0A840HZ41"/>
<name>A0A840HZ41_9SPHN</name>
<evidence type="ECO:0000313" key="9">
    <source>
        <dbReference type="Proteomes" id="UP000575068"/>
    </source>
</evidence>
<dbReference type="Pfam" id="PF25954">
    <property type="entry name" value="Beta-barrel_RND_2"/>
    <property type="match status" value="1"/>
</dbReference>
<keyword evidence="4" id="KW-0472">Membrane</keyword>
<gene>
    <name evidence="8" type="ORF">HNQ99_003193</name>
</gene>
<accession>A0A840HZ41</accession>
<evidence type="ECO:0000256" key="2">
    <source>
        <dbReference type="ARBA" id="ARBA00009477"/>
    </source>
</evidence>
<dbReference type="Gene3D" id="2.40.420.20">
    <property type="match status" value="1"/>
</dbReference>
<dbReference type="FunFam" id="2.40.30.170:FF:000010">
    <property type="entry name" value="Efflux RND transporter periplasmic adaptor subunit"/>
    <property type="match status" value="1"/>
</dbReference>
<evidence type="ECO:0000259" key="7">
    <source>
        <dbReference type="Pfam" id="PF25967"/>
    </source>
</evidence>
<organism evidence="8 9">
    <name type="scientific">Rhizorhapis suberifaciens</name>
    <name type="common">corky root of lettuce</name>
    <dbReference type="NCBI Taxonomy" id="13656"/>
    <lineage>
        <taxon>Bacteria</taxon>
        <taxon>Pseudomonadati</taxon>
        <taxon>Pseudomonadota</taxon>
        <taxon>Alphaproteobacteria</taxon>
        <taxon>Sphingomonadales</taxon>
        <taxon>Sphingomonadaceae</taxon>
        <taxon>Rhizorhapis</taxon>
    </lineage>
</organism>
<comment type="caution">
    <text evidence="8">The sequence shown here is derived from an EMBL/GenBank/DDBJ whole genome shotgun (WGS) entry which is preliminary data.</text>
</comment>
<comment type="subcellular location">
    <subcellularLocation>
        <location evidence="1">Cell envelope</location>
    </subcellularLocation>
</comment>
<dbReference type="EMBL" id="JACHOV010000017">
    <property type="protein sequence ID" value="MBB4642857.1"/>
    <property type="molecule type" value="Genomic_DNA"/>
</dbReference>
<dbReference type="InterPro" id="IPR058792">
    <property type="entry name" value="Beta-barrel_RND_2"/>
</dbReference>
<dbReference type="Pfam" id="PF25967">
    <property type="entry name" value="RND-MFP_C"/>
    <property type="match status" value="1"/>
</dbReference>
<dbReference type="NCBIfam" id="TIGR01730">
    <property type="entry name" value="RND_mfp"/>
    <property type="match status" value="1"/>
</dbReference>
<dbReference type="PANTHER" id="PTHR30469:SF29">
    <property type="entry name" value="BLR2860 PROTEIN"/>
    <property type="match status" value="1"/>
</dbReference>
<evidence type="ECO:0000256" key="4">
    <source>
        <dbReference type="SAM" id="Phobius"/>
    </source>
</evidence>
<feature type="domain" description="Multidrug resistance protein MdtA-like C-terminal permuted SH3" evidence="7">
    <location>
        <begin position="315"/>
        <end position="377"/>
    </location>
</feature>
<evidence type="ECO:0000256" key="1">
    <source>
        <dbReference type="ARBA" id="ARBA00004196"/>
    </source>
</evidence>
<dbReference type="Gene3D" id="1.10.287.470">
    <property type="entry name" value="Helix hairpin bin"/>
    <property type="match status" value="1"/>
</dbReference>
<evidence type="ECO:0000256" key="3">
    <source>
        <dbReference type="ARBA" id="ARBA00022448"/>
    </source>
</evidence>
<protein>
    <submittedName>
        <fullName evidence="8">Multidrug efflux system membrane fusion protein</fullName>
    </submittedName>
</protein>
<dbReference type="InterPro" id="IPR058625">
    <property type="entry name" value="MdtA-like_BSH"/>
</dbReference>
<sequence>MDLNSPATSKPVVGELVDEARVMTASLQDLPPRRSSRPQGRTIALTIIVLVAILGGLFLWRTLKSSQGQNWQQQAVSVAAVVVAPRDVPSSLNAVGTLTGVREVTLSSEVAGRVSDINFSAGSNVRAGALLVQLFDGPERADREAAKARAAFSGIQLARSEQLAPTGAEPRELLQQRRAERDQAIAAVRQIDARLIQKQVRAPFSGEIGIRRVNLGQFINPGDPVATLTALDSLYVEFALPQQELARVKPGSTVYITSDAFPGRTFTARVNAVEPQIGADTRNVTVQALLPNADRALRPGMYVTAGLALPPQQGALVVPTTAIQTSAQGDSVIVIRGKSARTGGKAEIVPVQAGRRIGNEVVIDKGLSPGDVVVSEGQLRVQPGAEVKVARIVQTGVR</sequence>
<dbReference type="Proteomes" id="UP000575068">
    <property type="component" value="Unassembled WGS sequence"/>
</dbReference>
<feature type="transmembrane region" description="Helical" evidence="4">
    <location>
        <begin position="42"/>
        <end position="60"/>
    </location>
</feature>
<keyword evidence="4" id="KW-1133">Transmembrane helix</keyword>
<keyword evidence="3" id="KW-0813">Transport</keyword>
<keyword evidence="4" id="KW-0812">Transmembrane</keyword>
<dbReference type="Gene3D" id="2.40.50.100">
    <property type="match status" value="1"/>
</dbReference>
<feature type="domain" description="CusB-like beta-barrel" evidence="6">
    <location>
        <begin position="235"/>
        <end position="308"/>
    </location>
</feature>
<keyword evidence="9" id="KW-1185">Reference proteome</keyword>
<dbReference type="Gene3D" id="2.40.30.170">
    <property type="match status" value="1"/>
</dbReference>
<comment type="similarity">
    <text evidence="2">Belongs to the membrane fusion protein (MFP) (TC 8.A.1) family.</text>
</comment>
<dbReference type="SUPFAM" id="SSF111369">
    <property type="entry name" value="HlyD-like secretion proteins"/>
    <property type="match status" value="1"/>
</dbReference>
<dbReference type="PANTHER" id="PTHR30469">
    <property type="entry name" value="MULTIDRUG RESISTANCE PROTEIN MDTA"/>
    <property type="match status" value="1"/>
</dbReference>
<evidence type="ECO:0000313" key="8">
    <source>
        <dbReference type="EMBL" id="MBB4642857.1"/>
    </source>
</evidence>
<evidence type="ECO:0000259" key="5">
    <source>
        <dbReference type="Pfam" id="PF25917"/>
    </source>
</evidence>
<dbReference type="InterPro" id="IPR058627">
    <property type="entry name" value="MdtA-like_C"/>
</dbReference>
<dbReference type="Pfam" id="PF25917">
    <property type="entry name" value="BSH_RND"/>
    <property type="match status" value="1"/>
</dbReference>
<dbReference type="InterPro" id="IPR006143">
    <property type="entry name" value="RND_pump_MFP"/>
</dbReference>
<proteinExistence type="inferred from homology"/>